<comment type="caution">
    <text evidence="3">The sequence shown here is derived from an EMBL/GenBank/DDBJ whole genome shotgun (WGS) entry which is preliminary data.</text>
</comment>
<dbReference type="CDD" id="cd00177">
    <property type="entry name" value="START"/>
    <property type="match status" value="1"/>
</dbReference>
<keyword evidence="1" id="KW-0812">Transmembrane</keyword>
<dbReference type="Gene3D" id="3.30.530.20">
    <property type="match status" value="1"/>
</dbReference>
<feature type="transmembrane region" description="Helical" evidence="1">
    <location>
        <begin position="285"/>
        <end position="303"/>
    </location>
</feature>
<accession>A0A9W7B3E1</accession>
<feature type="transmembrane region" description="Helical" evidence="1">
    <location>
        <begin position="634"/>
        <end position="655"/>
    </location>
</feature>
<feature type="transmembrane region" description="Helical" evidence="1">
    <location>
        <begin position="440"/>
        <end position="461"/>
    </location>
</feature>
<dbReference type="Pfam" id="PF01852">
    <property type="entry name" value="START"/>
    <property type="match status" value="1"/>
</dbReference>
<dbReference type="GO" id="GO:0008289">
    <property type="term" value="F:lipid binding"/>
    <property type="evidence" value="ECO:0007669"/>
    <property type="project" value="InterPro"/>
</dbReference>
<feature type="domain" description="START" evidence="2">
    <location>
        <begin position="721"/>
        <end position="905"/>
    </location>
</feature>
<keyword evidence="4" id="KW-1185">Reference proteome</keyword>
<dbReference type="SMART" id="SM01411">
    <property type="entry name" value="Ephrin_rec_like"/>
    <property type="match status" value="3"/>
</dbReference>
<protein>
    <recommendedName>
        <fullName evidence="2">START domain-containing protein</fullName>
    </recommendedName>
</protein>
<dbReference type="PROSITE" id="PS50848">
    <property type="entry name" value="START"/>
    <property type="match status" value="1"/>
</dbReference>
<feature type="transmembrane region" description="Helical" evidence="1">
    <location>
        <begin position="602"/>
        <end position="622"/>
    </location>
</feature>
<name>A0A9W7B3E1_9STRA</name>
<feature type="transmembrane region" description="Helical" evidence="1">
    <location>
        <begin position="574"/>
        <end position="590"/>
    </location>
</feature>
<dbReference type="OrthoDB" id="439917at2759"/>
<evidence type="ECO:0000259" key="2">
    <source>
        <dbReference type="PROSITE" id="PS50848"/>
    </source>
</evidence>
<sequence length="983" mass="109846">MDSCQPCEKGFRCPGGMNHAICPTGSYQPEPSQPKCLSCPAGRYQTNPGQDSCTVCPADSFCPERSENPIECGEGRFSSEGQSTCASCGQFQEFDAESNVCVCQESFINEDGKCTCDSGKTLLDGECKLCEDGRFKNHTGTNSCDICDRRVMHGAFETINGTDKTSAASCACGKGKFQDPRNPQSDTPEGNCEGCMNLNLPEGVKCDDTIGLTLGTLPLNDGYWRSSSQSDKIVKCEIDASCVRTSPGDSCTIGHTGPICSVCTEGYNKNAVEVCKPCSSAGVSIGFYALLTVLSITTLYFVLRKIFGKEQLTVANVSKEIQKVTADDKHWSKRLKTKAKILTSFYQIVSKLPSTLSVQYPDFYRGFTTAVNSVFNFNAIGLISVGCFLPRGMYSFYGSFLMTTVTPIVLSLFLFLVTVKQKRNLDPYAANQLTSKRFSLFYGFTYLIFASTSTMSFTTFLCTTYGDDKTEYLIADRSIDCNSDFHKNFKLLSIFMILVYPIGITALYSFELWKHKEGIMDAQKRDNDQNIQHIVFLWRDYRPEFWWYEIYECFRRLSFTGMLVFFEPGSPPQLCFSMILALVSSLMYAYNQPFEKTEENTLAQISSVSIFLTLLAGILITLKENLSEEFSAQLGALLVIVNTLVFAMVGAGVLFKPIFKIITKFNEKHIHDAPLKSMGPEVAYSVDLFIDYFKRLVESNTNEAGWKPLDVKDWSGKKKKVKEWLEETGAKADWRCAGGDGPFDQARIKYVVDADIETMLREVEGINNRHNMSAGSFVYVIEKTKDWRQVYHAIKLPWPLRQRDMIYTEHIRREQEGDVLICSRSSEELNDTTSELSVKAGRMRAYMRIGGYRLRSLEGGRTEIVYLIDIDLGGSFTIGYLHRYLAQRYLKGVVDVHRKVAEASKREGGFSEPPPPLPIILTPFEMVTKGGGAKAKAMATNPMFAGMDKGNTSVEDSLNIELGRMIKKKASKSDNDENNIVVL</sequence>
<reference evidence="4" key="1">
    <citation type="journal article" date="2023" name="Commun. Biol.">
        <title>Genome analysis of Parmales, the sister group of diatoms, reveals the evolutionary specialization of diatoms from phago-mixotrophs to photoautotrophs.</title>
        <authorList>
            <person name="Ban H."/>
            <person name="Sato S."/>
            <person name="Yoshikawa S."/>
            <person name="Yamada K."/>
            <person name="Nakamura Y."/>
            <person name="Ichinomiya M."/>
            <person name="Sato N."/>
            <person name="Blanc-Mathieu R."/>
            <person name="Endo H."/>
            <person name="Kuwata A."/>
            <person name="Ogata H."/>
        </authorList>
    </citation>
    <scope>NUCLEOTIDE SEQUENCE [LARGE SCALE GENOMIC DNA]</scope>
    <source>
        <strain evidence="4">NIES 3701</strain>
    </source>
</reference>
<keyword evidence="1" id="KW-0472">Membrane</keyword>
<evidence type="ECO:0000256" key="1">
    <source>
        <dbReference type="SAM" id="Phobius"/>
    </source>
</evidence>
<evidence type="ECO:0000313" key="4">
    <source>
        <dbReference type="Proteomes" id="UP001165085"/>
    </source>
</evidence>
<dbReference type="EMBL" id="BRXY01000244">
    <property type="protein sequence ID" value="GMH80392.1"/>
    <property type="molecule type" value="Genomic_DNA"/>
</dbReference>
<organism evidence="3 4">
    <name type="scientific">Triparma strigata</name>
    <dbReference type="NCBI Taxonomy" id="1606541"/>
    <lineage>
        <taxon>Eukaryota</taxon>
        <taxon>Sar</taxon>
        <taxon>Stramenopiles</taxon>
        <taxon>Ochrophyta</taxon>
        <taxon>Bolidophyceae</taxon>
        <taxon>Parmales</taxon>
        <taxon>Triparmaceae</taxon>
        <taxon>Triparma</taxon>
    </lineage>
</organism>
<proteinExistence type="predicted"/>
<evidence type="ECO:0000313" key="3">
    <source>
        <dbReference type="EMBL" id="GMH80392.1"/>
    </source>
</evidence>
<feature type="transmembrane region" description="Helical" evidence="1">
    <location>
        <begin position="374"/>
        <end position="394"/>
    </location>
</feature>
<dbReference type="Gene3D" id="2.10.50.10">
    <property type="entry name" value="Tumor Necrosis Factor Receptor, subunit A, domain 2"/>
    <property type="match status" value="2"/>
</dbReference>
<feature type="transmembrane region" description="Helical" evidence="1">
    <location>
        <begin position="400"/>
        <end position="419"/>
    </location>
</feature>
<feature type="transmembrane region" description="Helical" evidence="1">
    <location>
        <begin position="491"/>
        <end position="510"/>
    </location>
</feature>
<dbReference type="InterPro" id="IPR009030">
    <property type="entry name" value="Growth_fac_rcpt_cys_sf"/>
</dbReference>
<dbReference type="PANTHER" id="PTHR11319">
    <property type="entry name" value="G PROTEIN-COUPLED RECEPTOR-RELATED"/>
    <property type="match status" value="1"/>
</dbReference>
<dbReference type="Proteomes" id="UP001165085">
    <property type="component" value="Unassembled WGS sequence"/>
</dbReference>
<dbReference type="AlphaFoldDB" id="A0A9W7B3E1"/>
<dbReference type="PANTHER" id="PTHR11319:SF35">
    <property type="entry name" value="OUTER MEMBRANE PROTEIN PMPC-RELATED"/>
    <property type="match status" value="1"/>
</dbReference>
<dbReference type="InterPro" id="IPR023393">
    <property type="entry name" value="START-like_dom_sf"/>
</dbReference>
<keyword evidence="1" id="KW-1133">Transmembrane helix</keyword>
<gene>
    <name evidence="3" type="ORF">TrST_g12916</name>
</gene>
<dbReference type="SUPFAM" id="SSF57184">
    <property type="entry name" value="Growth factor receptor domain"/>
    <property type="match status" value="1"/>
</dbReference>
<dbReference type="InterPro" id="IPR002913">
    <property type="entry name" value="START_lipid-bd_dom"/>
</dbReference>
<dbReference type="SUPFAM" id="SSF55961">
    <property type="entry name" value="Bet v1-like"/>
    <property type="match status" value="1"/>
</dbReference>